<organism evidence="1">
    <name type="scientific">Arundo donax</name>
    <name type="common">Giant reed</name>
    <name type="synonym">Donax arundinaceus</name>
    <dbReference type="NCBI Taxonomy" id="35708"/>
    <lineage>
        <taxon>Eukaryota</taxon>
        <taxon>Viridiplantae</taxon>
        <taxon>Streptophyta</taxon>
        <taxon>Embryophyta</taxon>
        <taxon>Tracheophyta</taxon>
        <taxon>Spermatophyta</taxon>
        <taxon>Magnoliopsida</taxon>
        <taxon>Liliopsida</taxon>
        <taxon>Poales</taxon>
        <taxon>Poaceae</taxon>
        <taxon>PACMAD clade</taxon>
        <taxon>Arundinoideae</taxon>
        <taxon>Arundineae</taxon>
        <taxon>Arundo</taxon>
    </lineage>
</organism>
<dbReference type="AlphaFoldDB" id="A0A0A9CPL0"/>
<reference evidence="1" key="2">
    <citation type="journal article" date="2015" name="Data Brief">
        <title>Shoot transcriptome of the giant reed, Arundo donax.</title>
        <authorList>
            <person name="Barrero R.A."/>
            <person name="Guerrero F.D."/>
            <person name="Moolhuijzen P."/>
            <person name="Goolsby J.A."/>
            <person name="Tidwell J."/>
            <person name="Bellgard S.E."/>
            <person name="Bellgard M.I."/>
        </authorList>
    </citation>
    <scope>NUCLEOTIDE SEQUENCE</scope>
    <source>
        <tissue evidence="1">Shoot tissue taken approximately 20 cm above the soil surface</tissue>
    </source>
</reference>
<evidence type="ECO:0000313" key="1">
    <source>
        <dbReference type="EMBL" id="JAD76378.1"/>
    </source>
</evidence>
<name>A0A0A9CPL0_ARUDO</name>
<accession>A0A0A9CPL0</accession>
<sequence>MKALYLDLSFSFLRSKHVPSLLLCAIEDTFMILPCTPVSLAVDFIFSSRRFVSKKWPT</sequence>
<proteinExistence type="predicted"/>
<protein>
    <submittedName>
        <fullName evidence="1">Uncharacterized protein</fullName>
    </submittedName>
</protein>
<dbReference type="EMBL" id="GBRH01221517">
    <property type="protein sequence ID" value="JAD76378.1"/>
    <property type="molecule type" value="Transcribed_RNA"/>
</dbReference>
<reference evidence="1" key="1">
    <citation type="submission" date="2014-09" db="EMBL/GenBank/DDBJ databases">
        <authorList>
            <person name="Magalhaes I.L.F."/>
            <person name="Oliveira U."/>
            <person name="Santos F.R."/>
            <person name="Vidigal T.H.D.A."/>
            <person name="Brescovit A.D."/>
            <person name="Santos A.J."/>
        </authorList>
    </citation>
    <scope>NUCLEOTIDE SEQUENCE</scope>
    <source>
        <tissue evidence="1">Shoot tissue taken approximately 20 cm above the soil surface</tissue>
    </source>
</reference>